<dbReference type="PANTHER" id="PTHR45913">
    <property type="entry name" value="EPM2A-INTERACTING PROTEIN 1"/>
    <property type="match status" value="1"/>
</dbReference>
<sequence>MAFKVDITDLFNILNILLQGMEQIVTQLIDHIEAFRPKLQLLCQHLSAGNLAHDPSLREVKQLKQRLPEYAALFRNLDQEFGGLLERWR</sequence>
<proteinExistence type="predicted"/>
<reference evidence="1 2" key="1">
    <citation type="submission" date="2021-07" db="EMBL/GenBank/DDBJ databases">
        <authorList>
            <person name="Palmer J.M."/>
        </authorList>
    </citation>
    <scope>NUCLEOTIDE SEQUENCE [LARGE SCALE GENOMIC DNA]</scope>
    <source>
        <strain evidence="1 2">AT_MEX2019</strain>
        <tissue evidence="1">Muscle</tissue>
    </source>
</reference>
<evidence type="ECO:0000313" key="1">
    <source>
        <dbReference type="EMBL" id="MED6260777.1"/>
    </source>
</evidence>
<gene>
    <name evidence="1" type="ORF">ATANTOWER_028565</name>
</gene>
<organism evidence="1 2">
    <name type="scientific">Ataeniobius toweri</name>
    <dbReference type="NCBI Taxonomy" id="208326"/>
    <lineage>
        <taxon>Eukaryota</taxon>
        <taxon>Metazoa</taxon>
        <taxon>Chordata</taxon>
        <taxon>Craniata</taxon>
        <taxon>Vertebrata</taxon>
        <taxon>Euteleostomi</taxon>
        <taxon>Actinopterygii</taxon>
        <taxon>Neopterygii</taxon>
        <taxon>Teleostei</taxon>
        <taxon>Neoteleostei</taxon>
        <taxon>Acanthomorphata</taxon>
        <taxon>Ovalentaria</taxon>
        <taxon>Atherinomorphae</taxon>
        <taxon>Cyprinodontiformes</taxon>
        <taxon>Goodeidae</taxon>
        <taxon>Ataeniobius</taxon>
    </lineage>
</organism>
<dbReference type="Proteomes" id="UP001345963">
    <property type="component" value="Unassembled WGS sequence"/>
</dbReference>
<dbReference type="EMBL" id="JAHUTI010089232">
    <property type="protein sequence ID" value="MED6260777.1"/>
    <property type="molecule type" value="Genomic_DNA"/>
</dbReference>
<accession>A0ABU7CCU2</accession>
<protein>
    <submittedName>
        <fullName evidence="1">Uncharacterized protein</fullName>
    </submittedName>
</protein>
<evidence type="ECO:0000313" key="2">
    <source>
        <dbReference type="Proteomes" id="UP001345963"/>
    </source>
</evidence>
<comment type="caution">
    <text evidence="1">The sequence shown here is derived from an EMBL/GenBank/DDBJ whole genome shotgun (WGS) entry which is preliminary data.</text>
</comment>
<keyword evidence="2" id="KW-1185">Reference proteome</keyword>
<name>A0ABU7CCU2_9TELE</name>
<dbReference type="PANTHER" id="PTHR45913:SF9">
    <property type="entry name" value="GENERAL TRANSCRIPTION FACTOR II-I REPEAT DOMAIN-CONTAINING PROTEIN 2-LIKE-RELATED"/>
    <property type="match status" value="1"/>
</dbReference>